<accession>U7D840</accession>
<name>U7D840_9BACT</name>
<evidence type="ECO:0000313" key="2">
    <source>
        <dbReference type="Proteomes" id="UP000017148"/>
    </source>
</evidence>
<protein>
    <submittedName>
        <fullName evidence="1">Uncharacterized protein</fullName>
    </submittedName>
</protein>
<dbReference type="AlphaFoldDB" id="U7D840"/>
<dbReference type="Proteomes" id="UP000017148">
    <property type="component" value="Unassembled WGS sequence"/>
</dbReference>
<dbReference type="STRING" id="1313304.CALK_1405"/>
<organism evidence="1 2">
    <name type="scientific">Chitinivibrio alkaliphilus ACht1</name>
    <dbReference type="NCBI Taxonomy" id="1313304"/>
    <lineage>
        <taxon>Bacteria</taxon>
        <taxon>Pseudomonadati</taxon>
        <taxon>Fibrobacterota</taxon>
        <taxon>Chitinivibrionia</taxon>
        <taxon>Chitinivibrionales</taxon>
        <taxon>Chitinivibrionaceae</taxon>
        <taxon>Chitinivibrio</taxon>
    </lineage>
</organism>
<gene>
    <name evidence="1" type="ORF">CALK_1405</name>
</gene>
<evidence type="ECO:0000313" key="1">
    <source>
        <dbReference type="EMBL" id="ERP31741.1"/>
    </source>
</evidence>
<keyword evidence="2" id="KW-1185">Reference proteome</keyword>
<dbReference type="EMBL" id="ASJR01000010">
    <property type="protein sequence ID" value="ERP31741.1"/>
    <property type="molecule type" value="Genomic_DNA"/>
</dbReference>
<comment type="caution">
    <text evidence="1">The sequence shown here is derived from an EMBL/GenBank/DDBJ whole genome shotgun (WGS) entry which is preliminary data.</text>
</comment>
<sequence length="201" mass="23319">MEQKKCFFDMNRGISRREGLDFSFLKIDLLAISFFYCKSPSSEIPCTVERISIGRKCMNHTISPQKSPSGVWFRRFYSHLSANQKEHGGTLFPWEPADLVDQLLFLQDIFMPVSRNVAFDTLFHWYQEESPEGAYAIPLGFLPPWIPVAYTVEEGGGSSLWEVHNTRLFIVKENPPYPVFYIDIHERTPVQEQLVPFVCME</sequence>
<proteinExistence type="predicted"/>
<reference evidence="1 2" key="1">
    <citation type="journal article" date="2013" name="Environ. Microbiol.">
        <title>Genome analysis of Chitinivibrio alkaliphilus gen. nov., sp. nov., a novel extremely haloalkaliphilic anaerobic chitinolytic bacterium from the candidate phylum Termite Group 3.</title>
        <authorList>
            <person name="Sorokin D.Y."/>
            <person name="Gumerov V.M."/>
            <person name="Rakitin A.L."/>
            <person name="Beletsky A.V."/>
            <person name="Damste J.S."/>
            <person name="Muyzer G."/>
            <person name="Mardanov A.V."/>
            <person name="Ravin N.V."/>
        </authorList>
    </citation>
    <scope>NUCLEOTIDE SEQUENCE [LARGE SCALE GENOMIC DNA]</scope>
    <source>
        <strain evidence="1 2">ACht1</strain>
    </source>
</reference>